<dbReference type="AlphaFoldDB" id="A0A9D9H4D0"/>
<dbReference type="CDD" id="cd13585">
    <property type="entry name" value="PBP2_TMBP_like"/>
    <property type="match status" value="1"/>
</dbReference>
<dbReference type="Gene3D" id="3.40.190.10">
    <property type="entry name" value="Periplasmic binding protein-like II"/>
    <property type="match status" value="1"/>
</dbReference>
<evidence type="ECO:0000256" key="3">
    <source>
        <dbReference type="ARBA" id="ARBA00011557"/>
    </source>
</evidence>
<feature type="signal peptide" evidence="7">
    <location>
        <begin position="1"/>
        <end position="23"/>
    </location>
</feature>
<keyword evidence="5" id="KW-0813">Transport</keyword>
<reference evidence="8" key="1">
    <citation type="submission" date="2020-10" db="EMBL/GenBank/DDBJ databases">
        <authorList>
            <person name="Gilroy R."/>
        </authorList>
    </citation>
    <scope>NUCLEOTIDE SEQUENCE</scope>
    <source>
        <strain evidence="8">7293</strain>
    </source>
</reference>
<comment type="subcellular location">
    <subcellularLocation>
        <location evidence="1">Periplasm</location>
    </subcellularLocation>
</comment>
<evidence type="ECO:0000256" key="4">
    <source>
        <dbReference type="ARBA" id="ARBA00017470"/>
    </source>
</evidence>
<accession>A0A9D9H4D0</accession>
<protein>
    <recommendedName>
        <fullName evidence="4">sn-glycerol-3-phosphate-binding periplasmic protein UgpB</fullName>
    </recommendedName>
</protein>
<dbReference type="GO" id="GO:0042597">
    <property type="term" value="C:periplasmic space"/>
    <property type="evidence" value="ECO:0007669"/>
    <property type="project" value="UniProtKB-SubCell"/>
</dbReference>
<dbReference type="EMBL" id="JADIMT010000039">
    <property type="protein sequence ID" value="MBO8435936.1"/>
    <property type="molecule type" value="Genomic_DNA"/>
</dbReference>
<comment type="subunit">
    <text evidence="3">The complex is composed of two ATP-binding proteins (UgpC), two transmembrane proteins (UgpA and UgpE) and a solute-binding protein (UgpB).</text>
</comment>
<evidence type="ECO:0000313" key="9">
    <source>
        <dbReference type="Proteomes" id="UP000823615"/>
    </source>
</evidence>
<dbReference type="InterPro" id="IPR050490">
    <property type="entry name" value="Bact_solute-bd_prot1"/>
</dbReference>
<evidence type="ECO:0000256" key="1">
    <source>
        <dbReference type="ARBA" id="ARBA00004418"/>
    </source>
</evidence>
<dbReference type="PANTHER" id="PTHR43649:SF31">
    <property type="entry name" value="SN-GLYCEROL-3-PHOSPHATE-BINDING PERIPLASMIC PROTEIN UGPB"/>
    <property type="match status" value="1"/>
</dbReference>
<gene>
    <name evidence="8" type="ORF">IAA97_03045</name>
</gene>
<feature type="chain" id="PRO_5039524960" description="sn-glycerol-3-phosphate-binding periplasmic protein UgpB" evidence="7">
    <location>
        <begin position="24"/>
        <end position="427"/>
    </location>
</feature>
<dbReference type="SUPFAM" id="SSF53850">
    <property type="entry name" value="Periplasmic binding protein-like II"/>
    <property type="match status" value="1"/>
</dbReference>
<evidence type="ECO:0000256" key="5">
    <source>
        <dbReference type="ARBA" id="ARBA00022448"/>
    </source>
</evidence>
<evidence type="ECO:0000256" key="2">
    <source>
        <dbReference type="ARBA" id="ARBA00008520"/>
    </source>
</evidence>
<dbReference type="PANTHER" id="PTHR43649">
    <property type="entry name" value="ARABINOSE-BINDING PROTEIN-RELATED"/>
    <property type="match status" value="1"/>
</dbReference>
<keyword evidence="6 7" id="KW-0732">Signal</keyword>
<sequence>MRFFRKVTCALLLMALIAVPVMAQGSQESGGASTGPVEIKIATWTSNPDQIALLNSFVDEFAAKEGIEINAEFESIEFGEYNTKLSLELQGSEAPDVFWVLETSAPAFIQSGLLAPLDAELAEYNPEDFSAKAMELWQSNGVTYAVPFSTSPFFILYNADLFAAAGIPTPEELVAEGNWNWDTFRQSSKAIKDATGVWGYQTVDGGGYDVRILHNLCPIIRSYGGDAWTSDGQILINTPESAAAVQLFHDMVFVDGSVVPPGDQSNFFAGVAAMTAAQVSRVSNLADADFAWGVAPMPAGPMGDVPIIGQAGIGAFSKSDNVEIAKKLVAYMTNESCVARMAGIWPPARKTVLESEDFLTSQPLLTADQMSVAVASSIETGRVLPSHVMYPQIEVESRIIWDRLWTPDADVQAVLDAVAECYAKYIK</sequence>
<dbReference type="InterPro" id="IPR006059">
    <property type="entry name" value="SBP"/>
</dbReference>
<evidence type="ECO:0000256" key="6">
    <source>
        <dbReference type="ARBA" id="ARBA00022729"/>
    </source>
</evidence>
<evidence type="ECO:0000256" key="7">
    <source>
        <dbReference type="SAM" id="SignalP"/>
    </source>
</evidence>
<comment type="similarity">
    <text evidence="2">Belongs to the bacterial solute-binding protein 1 family.</text>
</comment>
<dbReference type="Pfam" id="PF01547">
    <property type="entry name" value="SBP_bac_1"/>
    <property type="match status" value="1"/>
</dbReference>
<dbReference type="Proteomes" id="UP000823615">
    <property type="component" value="Unassembled WGS sequence"/>
</dbReference>
<organism evidence="8 9">
    <name type="scientific">Candidatus Ornithospirochaeta stercoripullorum</name>
    <dbReference type="NCBI Taxonomy" id="2840899"/>
    <lineage>
        <taxon>Bacteria</taxon>
        <taxon>Pseudomonadati</taxon>
        <taxon>Spirochaetota</taxon>
        <taxon>Spirochaetia</taxon>
        <taxon>Spirochaetales</taxon>
        <taxon>Spirochaetaceae</taxon>
        <taxon>Spirochaetaceae incertae sedis</taxon>
        <taxon>Candidatus Ornithospirochaeta</taxon>
    </lineage>
</organism>
<proteinExistence type="inferred from homology"/>
<comment type="caution">
    <text evidence="8">The sequence shown here is derived from an EMBL/GenBank/DDBJ whole genome shotgun (WGS) entry which is preliminary data.</text>
</comment>
<evidence type="ECO:0000313" key="8">
    <source>
        <dbReference type="EMBL" id="MBO8435936.1"/>
    </source>
</evidence>
<reference evidence="8" key="2">
    <citation type="journal article" date="2021" name="PeerJ">
        <title>Extensive microbial diversity within the chicken gut microbiome revealed by metagenomics and culture.</title>
        <authorList>
            <person name="Gilroy R."/>
            <person name="Ravi A."/>
            <person name="Getino M."/>
            <person name="Pursley I."/>
            <person name="Horton D.L."/>
            <person name="Alikhan N.F."/>
            <person name="Baker D."/>
            <person name="Gharbi K."/>
            <person name="Hall N."/>
            <person name="Watson M."/>
            <person name="Adriaenssens E.M."/>
            <person name="Foster-Nyarko E."/>
            <person name="Jarju S."/>
            <person name="Secka A."/>
            <person name="Antonio M."/>
            <person name="Oren A."/>
            <person name="Chaudhuri R.R."/>
            <person name="La Ragione R."/>
            <person name="Hildebrand F."/>
            <person name="Pallen M.J."/>
        </authorList>
    </citation>
    <scope>NUCLEOTIDE SEQUENCE</scope>
    <source>
        <strain evidence="8">7293</strain>
    </source>
</reference>
<name>A0A9D9H4D0_9SPIO</name>